<dbReference type="Pfam" id="PF00011">
    <property type="entry name" value="HSP20"/>
    <property type="match status" value="1"/>
</dbReference>
<dbReference type="InterPro" id="IPR002068">
    <property type="entry name" value="A-crystallin/Hsp20_dom"/>
</dbReference>
<evidence type="ECO:0000313" key="5">
    <source>
        <dbReference type="Proteomes" id="UP000612362"/>
    </source>
</evidence>
<dbReference type="AlphaFoldDB" id="A0A8J3HW56"/>
<dbReference type="SUPFAM" id="SSF49764">
    <property type="entry name" value="HSP20-like chaperones"/>
    <property type="match status" value="1"/>
</dbReference>
<comment type="caution">
    <text evidence="4">The sequence shown here is derived from an EMBL/GenBank/DDBJ whole genome shotgun (WGS) entry which is preliminary data.</text>
</comment>
<evidence type="ECO:0000256" key="2">
    <source>
        <dbReference type="RuleBase" id="RU003616"/>
    </source>
</evidence>
<gene>
    <name evidence="4" type="ORF">KSX_02680</name>
</gene>
<dbReference type="Gene3D" id="2.60.40.790">
    <property type="match status" value="1"/>
</dbReference>
<organism evidence="4 5">
    <name type="scientific">Ktedonospora formicarum</name>
    <dbReference type="NCBI Taxonomy" id="2778364"/>
    <lineage>
        <taxon>Bacteria</taxon>
        <taxon>Bacillati</taxon>
        <taxon>Chloroflexota</taxon>
        <taxon>Ktedonobacteria</taxon>
        <taxon>Ktedonobacterales</taxon>
        <taxon>Ktedonobacteraceae</taxon>
        <taxon>Ktedonospora</taxon>
    </lineage>
</organism>
<evidence type="ECO:0000259" key="3">
    <source>
        <dbReference type="PROSITE" id="PS01031"/>
    </source>
</evidence>
<feature type="domain" description="SHSP" evidence="3">
    <location>
        <begin position="35"/>
        <end position="146"/>
    </location>
</feature>
<dbReference type="InterPro" id="IPR031107">
    <property type="entry name" value="Small_HSP"/>
</dbReference>
<dbReference type="RefSeq" id="WP_220191688.1">
    <property type="nucleotide sequence ID" value="NZ_BNJF01000001.1"/>
</dbReference>
<name>A0A8J3HW56_9CHLR</name>
<accession>A0A8J3HW56</accession>
<reference evidence="4" key="1">
    <citation type="submission" date="2020-10" db="EMBL/GenBank/DDBJ databases">
        <title>Taxonomic study of unclassified bacteria belonging to the class Ktedonobacteria.</title>
        <authorList>
            <person name="Yabe S."/>
            <person name="Wang C.M."/>
            <person name="Zheng Y."/>
            <person name="Sakai Y."/>
            <person name="Cavaletti L."/>
            <person name="Monciardini P."/>
            <person name="Donadio S."/>
        </authorList>
    </citation>
    <scope>NUCLEOTIDE SEQUENCE</scope>
    <source>
        <strain evidence="4">SOSP1-1</strain>
    </source>
</reference>
<dbReference type="InterPro" id="IPR008978">
    <property type="entry name" value="HSP20-like_chaperone"/>
</dbReference>
<keyword evidence="5" id="KW-1185">Reference proteome</keyword>
<sequence>MANMTRYKPFNEFVTLRDAMDRLFEESVIAPRSTHAASHRALPANIYETAEDFTLQIPMPGVKPEHVEINVQQEVVSLKWQVGAEIPENAKVYYHGFPKREYQRSLTVPTPVDSGRAEASYQDGILTLRLPKAEHARPRSIKVNAAQN</sequence>
<dbReference type="EMBL" id="BNJF01000001">
    <property type="protein sequence ID" value="GHO42105.1"/>
    <property type="molecule type" value="Genomic_DNA"/>
</dbReference>
<dbReference type="Proteomes" id="UP000612362">
    <property type="component" value="Unassembled WGS sequence"/>
</dbReference>
<proteinExistence type="inferred from homology"/>
<comment type="similarity">
    <text evidence="1 2">Belongs to the small heat shock protein (HSP20) family.</text>
</comment>
<dbReference type="CDD" id="cd06464">
    <property type="entry name" value="ACD_sHsps-like"/>
    <property type="match status" value="1"/>
</dbReference>
<dbReference type="PANTHER" id="PTHR11527">
    <property type="entry name" value="HEAT-SHOCK PROTEIN 20 FAMILY MEMBER"/>
    <property type="match status" value="1"/>
</dbReference>
<evidence type="ECO:0000313" key="4">
    <source>
        <dbReference type="EMBL" id="GHO42105.1"/>
    </source>
</evidence>
<evidence type="ECO:0000256" key="1">
    <source>
        <dbReference type="PROSITE-ProRule" id="PRU00285"/>
    </source>
</evidence>
<dbReference type="PROSITE" id="PS01031">
    <property type="entry name" value="SHSP"/>
    <property type="match status" value="1"/>
</dbReference>
<protein>
    <submittedName>
        <fullName evidence="4">Molecular chaperone</fullName>
    </submittedName>
</protein>